<dbReference type="OMA" id="EQFSDMF"/>
<feature type="compositionally biased region" description="Gly residues" evidence="4">
    <location>
        <begin position="424"/>
        <end position="444"/>
    </location>
</feature>
<dbReference type="InterPro" id="IPR010920">
    <property type="entry name" value="LSM_dom_sf"/>
</dbReference>
<reference evidence="7" key="1">
    <citation type="submission" date="2022-11" db="UniProtKB">
        <authorList>
            <consortium name="EnsemblMetazoa"/>
        </authorList>
    </citation>
    <scope>IDENTIFICATION</scope>
</reference>
<comment type="similarity">
    <text evidence="1">Belongs to the LSM14 family.</text>
</comment>
<dbReference type="InterPro" id="IPR025609">
    <property type="entry name" value="Lsm14-like_N"/>
</dbReference>
<dbReference type="Proteomes" id="UP000887568">
    <property type="component" value="Unplaced"/>
</dbReference>
<dbReference type="PROSITE" id="PS51536">
    <property type="entry name" value="TFG"/>
    <property type="match status" value="1"/>
</dbReference>
<dbReference type="Pfam" id="PF09532">
    <property type="entry name" value="FDF"/>
    <property type="match status" value="1"/>
</dbReference>
<feature type="region of interest" description="Disordered" evidence="4">
    <location>
        <begin position="424"/>
        <end position="486"/>
    </location>
</feature>
<evidence type="ECO:0000313" key="8">
    <source>
        <dbReference type="Proteomes" id="UP000887568"/>
    </source>
</evidence>
<dbReference type="GO" id="GO:0000932">
    <property type="term" value="C:P-body"/>
    <property type="evidence" value="ECO:0007669"/>
    <property type="project" value="TreeGrafter"/>
</dbReference>
<dbReference type="Pfam" id="PF12701">
    <property type="entry name" value="LSM14"/>
    <property type="match status" value="1"/>
</dbReference>
<dbReference type="SMART" id="SM01199">
    <property type="entry name" value="FDF"/>
    <property type="match status" value="1"/>
</dbReference>
<organism evidence="7 8">
    <name type="scientific">Patiria miniata</name>
    <name type="common">Bat star</name>
    <name type="synonym">Asterina miniata</name>
    <dbReference type="NCBI Taxonomy" id="46514"/>
    <lineage>
        <taxon>Eukaryota</taxon>
        <taxon>Metazoa</taxon>
        <taxon>Echinodermata</taxon>
        <taxon>Eleutherozoa</taxon>
        <taxon>Asterozoa</taxon>
        <taxon>Asteroidea</taxon>
        <taxon>Valvatacea</taxon>
        <taxon>Valvatida</taxon>
        <taxon>Asterinidae</taxon>
        <taxon>Patiria</taxon>
    </lineage>
</organism>
<dbReference type="PROSITE" id="PS51513">
    <property type="entry name" value="FFD"/>
    <property type="match status" value="1"/>
</dbReference>
<dbReference type="EnsemblMetazoa" id="XM_038214355.1">
    <property type="protein sequence ID" value="XP_038070283.1"/>
    <property type="gene ID" value="LOC119739410"/>
</dbReference>
<dbReference type="GeneID" id="119739410"/>
<dbReference type="InterPro" id="IPR025768">
    <property type="entry name" value="TFG_box"/>
</dbReference>
<dbReference type="SMART" id="SM01271">
    <property type="entry name" value="LSM14"/>
    <property type="match status" value="1"/>
</dbReference>
<dbReference type="RefSeq" id="XP_038070283.1">
    <property type="nucleotide sequence ID" value="XM_038214355.1"/>
</dbReference>
<feature type="domain" description="FFD box profile" evidence="5">
    <location>
        <begin position="369"/>
        <end position="385"/>
    </location>
</feature>
<dbReference type="GO" id="GO:0034063">
    <property type="term" value="P:stress granule assembly"/>
    <property type="evidence" value="ECO:0007669"/>
    <property type="project" value="TreeGrafter"/>
</dbReference>
<dbReference type="PANTHER" id="PTHR13586:SF0">
    <property type="entry name" value="TRAILER HITCH, ISOFORM H"/>
    <property type="match status" value="1"/>
</dbReference>
<dbReference type="SUPFAM" id="SSF50182">
    <property type="entry name" value="Sm-like ribonucleoproteins"/>
    <property type="match status" value="1"/>
</dbReference>
<evidence type="ECO:0000256" key="2">
    <source>
        <dbReference type="PROSITE-ProRule" id="PRU00846"/>
    </source>
</evidence>
<evidence type="ECO:0000259" key="5">
    <source>
        <dbReference type="PROSITE" id="PS51513"/>
    </source>
</evidence>
<dbReference type="CTD" id="26065"/>
<feature type="short sequence motif" description="FFD box" evidence="2">
    <location>
        <begin position="369"/>
        <end position="385"/>
    </location>
</feature>
<dbReference type="PANTHER" id="PTHR13586">
    <property type="entry name" value="SCD6 PROTEIN-RELATED"/>
    <property type="match status" value="1"/>
</dbReference>
<dbReference type="InterPro" id="IPR025761">
    <property type="entry name" value="FFD_box"/>
</dbReference>
<keyword evidence="8" id="KW-1185">Reference proteome</keyword>
<feature type="region of interest" description="Disordered" evidence="4">
    <location>
        <begin position="141"/>
        <end position="314"/>
    </location>
</feature>
<evidence type="ECO:0000259" key="6">
    <source>
        <dbReference type="PROSITE" id="PS51536"/>
    </source>
</evidence>
<proteinExistence type="inferred from homology"/>
<dbReference type="Gene3D" id="2.30.30.100">
    <property type="match status" value="1"/>
</dbReference>
<evidence type="ECO:0000313" key="7">
    <source>
        <dbReference type="EnsemblMetazoa" id="XP_038070283.1"/>
    </source>
</evidence>
<feature type="compositionally biased region" description="Low complexity" evidence="4">
    <location>
        <begin position="445"/>
        <end position="454"/>
    </location>
</feature>
<feature type="compositionally biased region" description="Basic and acidic residues" evidence="4">
    <location>
        <begin position="477"/>
        <end position="486"/>
    </location>
</feature>
<name>A0A914B2Z5_PATMI</name>
<evidence type="ECO:0000256" key="1">
    <source>
        <dbReference type="ARBA" id="ARBA00010415"/>
    </source>
</evidence>
<dbReference type="GO" id="GO:0003729">
    <property type="term" value="F:mRNA binding"/>
    <property type="evidence" value="ECO:0007669"/>
    <property type="project" value="TreeGrafter"/>
</dbReference>
<evidence type="ECO:0000256" key="4">
    <source>
        <dbReference type="SAM" id="MobiDB-lite"/>
    </source>
</evidence>
<dbReference type="CDD" id="cd01736">
    <property type="entry name" value="LSm14_N"/>
    <property type="match status" value="1"/>
</dbReference>
<evidence type="ECO:0000256" key="3">
    <source>
        <dbReference type="PROSITE-ProRule" id="PRU00869"/>
    </source>
</evidence>
<dbReference type="AlphaFoldDB" id="A0A914B2Z5"/>
<feature type="domain" description="TFG box profile" evidence="6">
    <location>
        <begin position="389"/>
        <end position="409"/>
    </location>
</feature>
<dbReference type="InterPro" id="IPR019050">
    <property type="entry name" value="FDF_dom"/>
</dbReference>
<dbReference type="GO" id="GO:0033962">
    <property type="term" value="P:P-body assembly"/>
    <property type="evidence" value="ECO:0007669"/>
    <property type="project" value="TreeGrafter"/>
</dbReference>
<feature type="compositionally biased region" description="Pro residues" evidence="4">
    <location>
        <begin position="151"/>
        <end position="164"/>
    </location>
</feature>
<feature type="short sequence motif" description="TFG box" evidence="3">
    <location>
        <begin position="389"/>
        <end position="409"/>
    </location>
</feature>
<feature type="compositionally biased region" description="Low complexity" evidence="4">
    <location>
        <begin position="281"/>
        <end position="294"/>
    </location>
</feature>
<dbReference type="OrthoDB" id="21539at2759"/>
<feature type="region of interest" description="Disordered" evidence="4">
    <location>
        <begin position="342"/>
        <end position="367"/>
    </location>
</feature>
<sequence length="486" mass="53598">MSESGPYLGSKISLISQARIRYEGLLHSINPEESTVTLAEVRSFGTEGRDALRHVPPGDEIYSLIIFKAGDIKDLHVCELPKQCSHIAQDPAVLQVHSGSVRSSSSGFQQQGPPFSGTQGQYGNYSGMSYNQFGHVGSGVMPGQMWGQASHPPPGLGRATPPPMTRRSPTMEQGVQASGPVSPQKDSKAPAKPPAPAAEKSQTQRPNKEDQGLPQRTQQPRRRGSREEKAGQRKEVPRQENKERKTAPDSNRDGRGEHPERGERQERGDRGDRDKGGRGSQQGSRQQNWQGFQNRRGRGRGPRSPVVKEKVGNDFDFTAAQFDKNTLVEEFKEKLKIDGSTVNGDVVKGTEDSGNETQPSDAPEEEEAVYYDSNKSFFDNISCDSVNRGQRPNWKEERKMNCETFGIAYARNRGRGGYRGGYYRGGYRGSNYQGGRGQGRGGGRSYRSNRSRGGWKSQGWNDYPLDSQQKAETVTVKTEKTAEATA</sequence>
<feature type="compositionally biased region" description="Basic and acidic residues" evidence="4">
    <location>
        <begin position="225"/>
        <end position="277"/>
    </location>
</feature>
<protein>
    <submittedName>
        <fullName evidence="7">Uncharacterized protein</fullName>
    </submittedName>
</protein>
<accession>A0A914B2Z5</accession>